<accession>A0A836AAJ6</accession>
<gene>
    <name evidence="1" type="ORF">JEQ12_017316</name>
</gene>
<evidence type="ECO:0000313" key="1">
    <source>
        <dbReference type="EMBL" id="KAG5207552.1"/>
    </source>
</evidence>
<dbReference type="EMBL" id="JAEMGP010000006">
    <property type="protein sequence ID" value="KAG5207552.1"/>
    <property type="molecule type" value="Genomic_DNA"/>
</dbReference>
<organism evidence="1 2">
    <name type="scientific">Ovis aries</name>
    <name type="common">Sheep</name>
    <dbReference type="NCBI Taxonomy" id="9940"/>
    <lineage>
        <taxon>Eukaryota</taxon>
        <taxon>Metazoa</taxon>
        <taxon>Chordata</taxon>
        <taxon>Craniata</taxon>
        <taxon>Vertebrata</taxon>
        <taxon>Euteleostomi</taxon>
        <taxon>Mammalia</taxon>
        <taxon>Eutheria</taxon>
        <taxon>Laurasiatheria</taxon>
        <taxon>Artiodactyla</taxon>
        <taxon>Ruminantia</taxon>
        <taxon>Pecora</taxon>
        <taxon>Bovidae</taxon>
        <taxon>Caprinae</taxon>
        <taxon>Ovis</taxon>
    </lineage>
</organism>
<dbReference type="Proteomes" id="UP000664991">
    <property type="component" value="Unassembled WGS sequence"/>
</dbReference>
<comment type="caution">
    <text evidence="1">The sequence shown here is derived from an EMBL/GenBank/DDBJ whole genome shotgun (WGS) entry which is preliminary data.</text>
</comment>
<evidence type="ECO:0000313" key="2">
    <source>
        <dbReference type="Proteomes" id="UP000664991"/>
    </source>
</evidence>
<reference evidence="1 2" key="1">
    <citation type="submission" date="2020-12" db="EMBL/GenBank/DDBJ databases">
        <title>De novo assembly of Tibetan sheep genome.</title>
        <authorList>
            <person name="Li X."/>
        </authorList>
    </citation>
    <scope>NUCLEOTIDE SEQUENCE [LARGE SCALE GENOMIC DNA]</scope>
    <source>
        <tissue evidence="1">Heart</tissue>
    </source>
</reference>
<proteinExistence type="predicted"/>
<protein>
    <submittedName>
        <fullName evidence="1">Uncharacterized protein</fullName>
    </submittedName>
</protein>
<dbReference type="AlphaFoldDB" id="A0A836AAJ6"/>
<sequence length="153" mass="16908">MCHHLFSDDTQDLQSMAGCGLSEDTFFSSFFYNYGSSWETPSNQLSATHQALSGLSLSVSVTPDIAHCSQLRLPLVPFPEGEVDINQVTYASVYAVGALVRVVLLRERRGELVIISHSPGLYGEDGIQKVHWPTCATCRKDHAAFKAEIEFRV</sequence>
<name>A0A836AAJ6_SHEEP</name>